<dbReference type="InterPro" id="IPR043360">
    <property type="entry name" value="PP2B"/>
</dbReference>
<dbReference type="PANTHER" id="PTHR45673">
    <property type="entry name" value="SERINE/THREONINE-PROTEIN PHOSPHATASE 2B CATALYTIC SUBUNIT 1-RELATED"/>
    <property type="match status" value="1"/>
</dbReference>
<dbReference type="InterPro" id="IPR029052">
    <property type="entry name" value="Metallo-depent_PP-like"/>
</dbReference>
<evidence type="ECO:0000313" key="3">
    <source>
        <dbReference type="EMBL" id="KAA6385699.1"/>
    </source>
</evidence>
<feature type="domain" description="Serine/threonine specific protein phosphatases" evidence="2">
    <location>
        <begin position="586"/>
        <end position="777"/>
    </location>
</feature>
<proteinExistence type="predicted"/>
<accession>A0A5J4VTE8</accession>
<dbReference type="AlphaFoldDB" id="A0A5J4VTE8"/>
<protein>
    <recommendedName>
        <fullName evidence="2">Serine/threonine specific protein phosphatases domain-containing protein</fullName>
    </recommendedName>
</protein>
<dbReference type="Proteomes" id="UP000324800">
    <property type="component" value="Unassembled WGS sequence"/>
</dbReference>
<dbReference type="SUPFAM" id="SSF56300">
    <property type="entry name" value="Metallo-dependent phosphatases"/>
    <property type="match status" value="1"/>
</dbReference>
<dbReference type="CDD" id="cd00144">
    <property type="entry name" value="MPP_PPP_family"/>
    <property type="match status" value="1"/>
</dbReference>
<dbReference type="InterPro" id="IPR006186">
    <property type="entry name" value="Ser/Thr-sp_prot-phosphatase"/>
</dbReference>
<reference evidence="3 4" key="1">
    <citation type="submission" date="2019-03" db="EMBL/GenBank/DDBJ databases">
        <title>Single cell metagenomics reveals metabolic interactions within the superorganism composed of flagellate Streblomastix strix and complex community of Bacteroidetes bacteria on its surface.</title>
        <authorList>
            <person name="Treitli S.C."/>
            <person name="Kolisko M."/>
            <person name="Husnik F."/>
            <person name="Keeling P."/>
            <person name="Hampl V."/>
        </authorList>
    </citation>
    <scope>NUCLEOTIDE SEQUENCE [LARGE SCALE GENOMIC DNA]</scope>
    <source>
        <strain evidence="3">ST1C</strain>
    </source>
</reference>
<dbReference type="GO" id="GO:0097720">
    <property type="term" value="P:calcineurin-mediated signaling"/>
    <property type="evidence" value="ECO:0007669"/>
    <property type="project" value="InterPro"/>
</dbReference>
<evidence type="ECO:0000256" key="1">
    <source>
        <dbReference type="SAM" id="MobiDB-lite"/>
    </source>
</evidence>
<organism evidence="3 4">
    <name type="scientific">Streblomastix strix</name>
    <dbReference type="NCBI Taxonomy" id="222440"/>
    <lineage>
        <taxon>Eukaryota</taxon>
        <taxon>Metamonada</taxon>
        <taxon>Preaxostyla</taxon>
        <taxon>Oxymonadida</taxon>
        <taxon>Streblomastigidae</taxon>
        <taxon>Streblomastix</taxon>
    </lineage>
</organism>
<dbReference type="PRINTS" id="PR00114">
    <property type="entry name" value="STPHPHTASE"/>
</dbReference>
<dbReference type="Gene3D" id="3.60.21.10">
    <property type="match status" value="1"/>
</dbReference>
<dbReference type="GO" id="GO:0033192">
    <property type="term" value="F:calmodulin-dependent protein phosphatase activity"/>
    <property type="evidence" value="ECO:0007669"/>
    <property type="project" value="InterPro"/>
</dbReference>
<comment type="caution">
    <text evidence="3">The sequence shown here is derived from an EMBL/GenBank/DDBJ whole genome shotgun (WGS) entry which is preliminary data.</text>
</comment>
<dbReference type="OrthoDB" id="10267127at2759"/>
<dbReference type="EMBL" id="SNRW01005147">
    <property type="protein sequence ID" value="KAA6385699.1"/>
    <property type="molecule type" value="Genomic_DNA"/>
</dbReference>
<dbReference type="InterPro" id="IPR004843">
    <property type="entry name" value="Calcineurin-like_PHP"/>
</dbReference>
<evidence type="ECO:0000313" key="4">
    <source>
        <dbReference type="Proteomes" id="UP000324800"/>
    </source>
</evidence>
<dbReference type="Pfam" id="PF00149">
    <property type="entry name" value="Metallophos"/>
    <property type="match status" value="1"/>
</dbReference>
<dbReference type="SMART" id="SM00156">
    <property type="entry name" value="PP2Ac"/>
    <property type="match status" value="1"/>
</dbReference>
<sequence>MQALTVDQLIGRISKLIHCALNRALTRLLKFDITTEDIQINKNRNDTENLISEAQISSIDNIDNIDEEDGVIFDNADAVASFEKRKKVDEDPTIIQLIQENISRPRFHPLTPSFRSKQRVFRVIEQMEEELDTTFVTLNAIWNYYRFEDIGQKLILEQKEKQKEQIKEKEQVKEKDKEKGQIKEKQKDKEQIKEKDKEKEQVKEKEKDKEQIDKDKDARLNRINDGYPTIFGGGGMWSRRWGKFPILDKQENIKISSSSSQSINKNKRIDDKNLRFLIGKCNPELLVNRALMKGLWESGTRRIQTIQRQTDNSIQIINNSNLAPFPRVLQSFSAPHAPLVPCNHKCGIIGTVHVWKRIQSLSQIFQYMIIMLNQMGNVKPPQNNTEQNVEINLKEQWLKFIQDNLEFPQPICILKGPAWDNYHRKGRSYFQGSETSASFGQNNEMFDRRFPVFRIQRFASLTKFVIPNNELSLLPVINDANIIPIQLPLISQDFEAKFIQIIEKRQQMNIKRQLGLEFENDSEGIVSFQELVRFKNQIRKVAEKQFSWEDIIFNEDNLTQFVEVAIKYYQQVEMSCQHINIDTHFGYKMKHIQKINKNDGALYGEQYNDDIELNNKQGLLVVGDIHGNYNSLLKVLDIADNVLNLNSPSRGKVVFLGDYIDRGCRSLECALLIIAYKLAFPDRVFLLKGNHDSIYTQNFCNYINVRIKMMYDQDLRNSSIADLMQLIYNKNEYSNFAMHPIAQKLIDIFTLMPISCTATLPNMDCSNNTTLMIARNKRCMWC</sequence>
<evidence type="ECO:0000259" key="2">
    <source>
        <dbReference type="SMART" id="SM00156"/>
    </source>
</evidence>
<gene>
    <name evidence="3" type="ORF">EZS28_018775</name>
</gene>
<feature type="region of interest" description="Disordered" evidence="1">
    <location>
        <begin position="165"/>
        <end position="219"/>
    </location>
</feature>
<name>A0A5J4VTE8_9EUKA</name>